<feature type="non-terminal residue" evidence="2">
    <location>
        <position position="1"/>
    </location>
</feature>
<evidence type="ECO:0000313" key="3">
    <source>
        <dbReference type="Proteomes" id="UP001057375"/>
    </source>
</evidence>
<feature type="region of interest" description="Disordered" evidence="1">
    <location>
        <begin position="21"/>
        <end position="40"/>
    </location>
</feature>
<protein>
    <submittedName>
        <fullName evidence="2">Uncharacterized protein</fullName>
    </submittedName>
</protein>
<reference evidence="2" key="1">
    <citation type="submission" date="2022-03" db="EMBL/GenBank/DDBJ databases">
        <title>Draft genome sequence of Aduncisulcus paluster, a free-living microaerophilic Fornicata.</title>
        <authorList>
            <person name="Yuyama I."/>
            <person name="Kume K."/>
            <person name="Tamura T."/>
            <person name="Inagaki Y."/>
            <person name="Hashimoto T."/>
        </authorList>
    </citation>
    <scope>NUCLEOTIDE SEQUENCE</scope>
    <source>
        <strain evidence="2">NY0171</strain>
    </source>
</reference>
<gene>
    <name evidence="2" type="ORF">ADUPG1_010044</name>
</gene>
<keyword evidence="3" id="KW-1185">Reference proteome</keyword>
<organism evidence="2 3">
    <name type="scientific">Aduncisulcus paluster</name>
    <dbReference type="NCBI Taxonomy" id="2918883"/>
    <lineage>
        <taxon>Eukaryota</taxon>
        <taxon>Metamonada</taxon>
        <taxon>Carpediemonas-like organisms</taxon>
        <taxon>Aduncisulcus</taxon>
    </lineage>
</organism>
<accession>A0ABQ5L0F5</accession>
<comment type="caution">
    <text evidence="2">The sequence shown here is derived from an EMBL/GenBank/DDBJ whole genome shotgun (WGS) entry which is preliminary data.</text>
</comment>
<dbReference type="Proteomes" id="UP001057375">
    <property type="component" value="Unassembled WGS sequence"/>
</dbReference>
<dbReference type="EMBL" id="BQXS01011419">
    <property type="protein sequence ID" value="GKT37209.1"/>
    <property type="molecule type" value="Genomic_DNA"/>
</dbReference>
<evidence type="ECO:0000256" key="1">
    <source>
        <dbReference type="SAM" id="MobiDB-lite"/>
    </source>
</evidence>
<name>A0ABQ5L0F5_9EUKA</name>
<proteinExistence type="predicted"/>
<sequence length="240" mass="24796">SSSSSSSSSKRKVQKSIEYFIDDDAPDDHASPLGPGTDNPRCSVLLPTKKSSKGCIVATVKSGYIVGVSGCSFEVYLDDHGESGYVPHTCVLLMDTEKDTDDFGIDDDDLSVEIELPKIGRIEPAAYPDLPGPLIGSDLPITSPMAPDLGDLPPIIPSHDVTGGGVGAIVSPSAPDFADIPAIGDPSGLAPSSGAFPIVDGPTSGVFVVDEGVDMSLFMRSRGSAETPLAPTFDDPTTSE</sequence>
<evidence type="ECO:0000313" key="2">
    <source>
        <dbReference type="EMBL" id="GKT37209.1"/>
    </source>
</evidence>